<reference evidence="2 3" key="1">
    <citation type="journal article" date="2019" name="Int. J. Syst. Evol. Microbiol.">
        <title>Clostridium fermenticellae sp. nov., isolated from the mud in a fermentation cellar for the production of the Chinese liquor, baijiu.</title>
        <authorList>
            <person name="Xu P.X."/>
            <person name="Chai L.J."/>
            <person name="Qiu T."/>
            <person name="Zhang X.J."/>
            <person name="Lu Z.M."/>
            <person name="Xiao C."/>
            <person name="Wang S.T."/>
            <person name="Shen C.H."/>
            <person name="Shi J.S."/>
            <person name="Xu Z.H."/>
        </authorList>
    </citation>
    <scope>NUCLEOTIDE SEQUENCE [LARGE SCALE GENOMIC DNA]</scope>
    <source>
        <strain evidence="2 3">JN500901</strain>
    </source>
</reference>
<dbReference type="PANTHER" id="PTHR22931">
    <property type="entry name" value="PHOSPHOENOLPYRUVATE DIKINASE-RELATED"/>
    <property type="match status" value="1"/>
</dbReference>
<feature type="domain" description="Pyruvate phosphate dikinase AMP/ATP-binding" evidence="1">
    <location>
        <begin position="58"/>
        <end position="298"/>
    </location>
</feature>
<feature type="domain" description="Pyruvate phosphate dikinase AMP/ATP-binding" evidence="1">
    <location>
        <begin position="305"/>
        <end position="353"/>
    </location>
</feature>
<dbReference type="KEGG" id="cfer:D4Z93_12965"/>
<evidence type="ECO:0000313" key="3">
    <source>
        <dbReference type="Proteomes" id="UP000266301"/>
    </source>
</evidence>
<dbReference type="Gene3D" id="3.30.470.20">
    <property type="entry name" value="ATP-grasp fold, B domain"/>
    <property type="match status" value="1"/>
</dbReference>
<dbReference type="SUPFAM" id="SSF56059">
    <property type="entry name" value="Glutathione synthetase ATP-binding domain-like"/>
    <property type="match status" value="1"/>
</dbReference>
<keyword evidence="2" id="KW-0418">Kinase</keyword>
<dbReference type="Gene3D" id="1.10.189.10">
    <property type="entry name" value="Pyruvate Phosphate Dikinase, domain 2"/>
    <property type="match status" value="1"/>
</dbReference>
<dbReference type="Gene3D" id="3.30.1490.20">
    <property type="entry name" value="ATP-grasp fold, A domain"/>
    <property type="match status" value="1"/>
</dbReference>
<evidence type="ECO:0000259" key="1">
    <source>
        <dbReference type="Pfam" id="PF01326"/>
    </source>
</evidence>
<accession>A0A386H6W3</accession>
<gene>
    <name evidence="2" type="ORF">D4Z93_12965</name>
</gene>
<feature type="domain" description="Pyruvate phosphate dikinase AMP/ATP-binding" evidence="1">
    <location>
        <begin position="19"/>
        <end position="56"/>
    </location>
</feature>
<dbReference type="InterPro" id="IPR002192">
    <property type="entry name" value="PPDK_AMP/ATP-bd"/>
</dbReference>
<keyword evidence="2" id="KW-0670">Pyruvate</keyword>
<evidence type="ECO:0000313" key="2">
    <source>
        <dbReference type="EMBL" id="AYD41354.1"/>
    </source>
</evidence>
<dbReference type="GO" id="GO:0005524">
    <property type="term" value="F:ATP binding"/>
    <property type="evidence" value="ECO:0007669"/>
    <property type="project" value="InterPro"/>
</dbReference>
<sequence>MKSKKYTYIFNEGNAFMSNLLGGKGANLAEMTNLGIPVPPGFTITTEACNNYYENDMRFSRDIIEQVDEMMIKLERKTGKKFGSMDNPLFVSVRSGARVSMPGIMDTILNLGLNDETVEGLHRLSNDEKFAYDSYRRFIQTYSEVVMGMEKERFESIFNEVKDDKKVKYDDQLTAEDLKGIVNKYKDLYRIETKNDFPQNPREQLFKAISAIFKSWNNERTVSYRRLNNIPEKWGTAVNIQLMVFGNMGKDSGTGVAFTRNPITGENSLFGEYLVNAQGEDVVSGIRTPSAISKLKEQLPECYNQFIRISRKLEEHYGDMQDLEFTIEQGKLYFLQTRDGKRTSQAALKIAADLINEAIITKEEALTRVDKDKLESLLCLGTRYKRLNGIDFKLKELTI</sequence>
<dbReference type="GO" id="GO:0050242">
    <property type="term" value="F:pyruvate, phosphate dikinase activity"/>
    <property type="evidence" value="ECO:0007669"/>
    <property type="project" value="UniProtKB-EC"/>
</dbReference>
<keyword evidence="3" id="KW-1185">Reference proteome</keyword>
<organism evidence="2 3">
    <name type="scientific">Clostridium fermenticellae</name>
    <dbReference type="NCBI Taxonomy" id="2068654"/>
    <lineage>
        <taxon>Bacteria</taxon>
        <taxon>Bacillati</taxon>
        <taxon>Bacillota</taxon>
        <taxon>Clostridia</taxon>
        <taxon>Eubacteriales</taxon>
        <taxon>Clostridiaceae</taxon>
        <taxon>Clostridium</taxon>
    </lineage>
</organism>
<dbReference type="InterPro" id="IPR013815">
    <property type="entry name" value="ATP_grasp_subdomain_1"/>
</dbReference>
<dbReference type="EC" id="2.7.9.1" evidence="2"/>
<dbReference type="OrthoDB" id="9765468at2"/>
<dbReference type="Gene3D" id="1.20.80.30">
    <property type="match status" value="1"/>
</dbReference>
<dbReference type="EMBL" id="CP032416">
    <property type="protein sequence ID" value="AYD41354.1"/>
    <property type="molecule type" value="Genomic_DNA"/>
</dbReference>
<dbReference type="PANTHER" id="PTHR22931:SF9">
    <property type="entry name" value="PYRUVATE, PHOSPHATE DIKINASE 1, CHLOROPLASTIC"/>
    <property type="match status" value="1"/>
</dbReference>
<dbReference type="Pfam" id="PF01326">
    <property type="entry name" value="PPDK_N"/>
    <property type="match status" value="3"/>
</dbReference>
<dbReference type="GO" id="GO:0016301">
    <property type="term" value="F:kinase activity"/>
    <property type="evidence" value="ECO:0007669"/>
    <property type="project" value="UniProtKB-KW"/>
</dbReference>
<protein>
    <submittedName>
        <fullName evidence="2">Pyruvate, phosphate dikinase</fullName>
        <ecNumber evidence="2">2.7.9.1</ecNumber>
    </submittedName>
</protein>
<name>A0A386H6W3_9CLOT</name>
<proteinExistence type="predicted"/>
<keyword evidence="2" id="KW-0808">Transferase</keyword>
<dbReference type="InterPro" id="IPR010121">
    <property type="entry name" value="Pyruvate_phosphate_dikinase"/>
</dbReference>
<dbReference type="AlphaFoldDB" id="A0A386H6W3"/>
<dbReference type="Proteomes" id="UP000266301">
    <property type="component" value="Chromosome"/>
</dbReference>